<dbReference type="SUPFAM" id="SSF46689">
    <property type="entry name" value="Homeodomain-like"/>
    <property type="match status" value="2"/>
</dbReference>
<dbReference type="InterPro" id="IPR009057">
    <property type="entry name" value="Homeodomain-like_sf"/>
</dbReference>
<dbReference type="Gene3D" id="1.10.10.60">
    <property type="entry name" value="Homeodomain-like"/>
    <property type="match status" value="2"/>
</dbReference>
<dbReference type="PROSITE" id="PS01124">
    <property type="entry name" value="HTH_ARAC_FAMILY_2"/>
    <property type="match status" value="1"/>
</dbReference>
<evidence type="ECO:0000256" key="3">
    <source>
        <dbReference type="ARBA" id="ARBA00023163"/>
    </source>
</evidence>
<keyword evidence="6" id="KW-1185">Reference proteome</keyword>
<proteinExistence type="predicted"/>
<dbReference type="Proteomes" id="UP001318321">
    <property type="component" value="Unassembled WGS sequence"/>
</dbReference>
<dbReference type="InterPro" id="IPR050204">
    <property type="entry name" value="AraC_XylS_family_regulators"/>
</dbReference>
<feature type="domain" description="HTH araC/xylS-type" evidence="4">
    <location>
        <begin position="157"/>
        <end position="255"/>
    </location>
</feature>
<evidence type="ECO:0000313" key="5">
    <source>
        <dbReference type="EMBL" id="NIC05949.1"/>
    </source>
</evidence>
<dbReference type="EMBL" id="JAAQTO010000028">
    <property type="protein sequence ID" value="NIC05949.1"/>
    <property type="molecule type" value="Genomic_DNA"/>
</dbReference>
<name>A0ABX0PX44_9GAMM</name>
<dbReference type="Pfam" id="PF12833">
    <property type="entry name" value="HTH_18"/>
    <property type="match status" value="1"/>
</dbReference>
<comment type="caution">
    <text evidence="5">The sequence shown here is derived from an EMBL/GenBank/DDBJ whole genome shotgun (WGS) entry which is preliminary data.</text>
</comment>
<keyword evidence="3" id="KW-0804">Transcription</keyword>
<organism evidence="5 6">
    <name type="scientific">Billgrantia bachuensis</name>
    <dbReference type="NCBI Taxonomy" id="2717286"/>
    <lineage>
        <taxon>Bacteria</taxon>
        <taxon>Pseudomonadati</taxon>
        <taxon>Pseudomonadota</taxon>
        <taxon>Gammaproteobacteria</taxon>
        <taxon>Oceanospirillales</taxon>
        <taxon>Halomonadaceae</taxon>
        <taxon>Billgrantia</taxon>
    </lineage>
</organism>
<accession>A0ABX0PX44</accession>
<dbReference type="PANTHER" id="PTHR46796:SF10">
    <property type="entry name" value="TRANSCRIPTIONAL ACTIVATOR FEAR"/>
    <property type="match status" value="1"/>
</dbReference>
<evidence type="ECO:0000256" key="1">
    <source>
        <dbReference type="ARBA" id="ARBA00023015"/>
    </source>
</evidence>
<gene>
    <name evidence="5" type="ORF">HBJ55_10965</name>
</gene>
<protein>
    <submittedName>
        <fullName evidence="5">Helix-turn-helix transcriptional regulator</fullName>
    </submittedName>
</protein>
<dbReference type="PANTHER" id="PTHR46796">
    <property type="entry name" value="HTH-TYPE TRANSCRIPTIONAL ACTIVATOR RHAS-RELATED"/>
    <property type="match status" value="1"/>
</dbReference>
<dbReference type="Pfam" id="PF02311">
    <property type="entry name" value="AraC_binding"/>
    <property type="match status" value="1"/>
</dbReference>
<sequence length="256" mass="28660">MSLLDLRASNLGQEHVAHAHTHHQLILATCGVTELDIEGIGDRVTGGRGCLIPCASHHEYEGDGRNRTLVLDVPLAALDGMRDGEDLQRLFERPRFFPVSTRLNHLAVTLMAQLEQFPALHSEIAALLLRALYLQLKDEAPSTAPFGRHASERIDLDSLDVWIDRHLADEIRVDQLAALCALSPGHFHALFRELTDATPLAYVQQRRLEHARALVRHSRLSLGHIASLVGFCDQGSFSRAYRRHFEVSPSSERRHC</sequence>
<dbReference type="InterPro" id="IPR003313">
    <property type="entry name" value="AraC-bd"/>
</dbReference>
<dbReference type="RefSeq" id="WP_167114279.1">
    <property type="nucleotide sequence ID" value="NZ_JAAQTO010000028.1"/>
</dbReference>
<keyword evidence="2" id="KW-0238">DNA-binding</keyword>
<dbReference type="SMART" id="SM00342">
    <property type="entry name" value="HTH_ARAC"/>
    <property type="match status" value="1"/>
</dbReference>
<reference evidence="5 6" key="1">
    <citation type="submission" date="2020-03" db="EMBL/GenBank/DDBJ databases">
        <title>Identification of Halomonas strains.</title>
        <authorList>
            <person name="Xiao Z."/>
            <person name="Dong F."/>
            <person name="Wang Z."/>
            <person name="Zhao J.-Y."/>
        </authorList>
    </citation>
    <scope>NUCLEOTIDE SEQUENCE [LARGE SCALE GENOMIC DNA]</scope>
    <source>
        <strain evidence="5 6">DX6</strain>
    </source>
</reference>
<evidence type="ECO:0000313" key="6">
    <source>
        <dbReference type="Proteomes" id="UP001318321"/>
    </source>
</evidence>
<dbReference type="InterPro" id="IPR018060">
    <property type="entry name" value="HTH_AraC"/>
</dbReference>
<evidence type="ECO:0000259" key="4">
    <source>
        <dbReference type="PROSITE" id="PS01124"/>
    </source>
</evidence>
<keyword evidence="1" id="KW-0805">Transcription regulation</keyword>
<evidence type="ECO:0000256" key="2">
    <source>
        <dbReference type="ARBA" id="ARBA00023125"/>
    </source>
</evidence>